<comment type="subcellular location">
    <subcellularLocation>
        <location evidence="1">Cell membrane</location>
        <topology evidence="1">Multi-pass membrane protein</topology>
    </subcellularLocation>
</comment>
<gene>
    <name evidence="5" type="ORF">ACFQGU_11275</name>
</gene>
<dbReference type="GO" id="GO:0034220">
    <property type="term" value="P:monoatomic ion transmembrane transport"/>
    <property type="evidence" value="ECO:0007669"/>
    <property type="project" value="UniProtKB-KW"/>
</dbReference>
<keyword evidence="5" id="KW-0407">Ion channel</keyword>
<proteinExistence type="predicted"/>
<dbReference type="Gene3D" id="1.10.287.70">
    <property type="match status" value="1"/>
</dbReference>
<dbReference type="Gene3D" id="3.40.50.720">
    <property type="entry name" value="NAD(P)-binding Rossmann-like Domain"/>
    <property type="match status" value="1"/>
</dbReference>
<accession>A0ABW1T2F3</accession>
<dbReference type="InterPro" id="IPR003148">
    <property type="entry name" value="RCK_N"/>
</dbReference>
<reference evidence="6" key="1">
    <citation type="journal article" date="2019" name="Int. J. Syst. Evol. Microbiol.">
        <title>The Global Catalogue of Microorganisms (GCM) 10K type strain sequencing project: providing services to taxonomists for standard genome sequencing and annotation.</title>
        <authorList>
            <consortium name="The Broad Institute Genomics Platform"/>
            <consortium name="The Broad Institute Genome Sequencing Center for Infectious Disease"/>
            <person name="Wu L."/>
            <person name="Ma J."/>
        </authorList>
    </citation>
    <scope>NUCLEOTIDE SEQUENCE [LARGE SCALE GENOMIC DNA]</scope>
    <source>
        <strain evidence="6">CGMCC 4.7317</strain>
    </source>
</reference>
<keyword evidence="2" id="KW-1133">Transmembrane helix</keyword>
<dbReference type="EMBL" id="JBHSTI010000008">
    <property type="protein sequence ID" value="MFC6238460.1"/>
    <property type="molecule type" value="Genomic_DNA"/>
</dbReference>
<dbReference type="PANTHER" id="PTHR43833">
    <property type="entry name" value="POTASSIUM CHANNEL PROTEIN 2-RELATED-RELATED"/>
    <property type="match status" value="1"/>
</dbReference>
<dbReference type="PANTHER" id="PTHR43833:SF9">
    <property type="entry name" value="POTASSIUM CHANNEL PROTEIN YUGO-RELATED"/>
    <property type="match status" value="1"/>
</dbReference>
<feature type="domain" description="RCK N-terminal" evidence="3">
    <location>
        <begin position="124"/>
        <end position="237"/>
    </location>
</feature>
<sequence length="346" mass="37099">MRGQRKYDRVVARPVRYRSANARRLAVALSSVVTVIVVGTIGYIALGVDALDALYQTVTTVTTIGFREVVPFDSSLKIYTMIVALAGVGTVLYALTLTLELVMEGQLGNLWGRRRMQRDIDQLEGHAIVCGYGRVGRAAAEQLAASGVEVVVVDQSETRLESCPLPHVVGDATDDDVLRAAGVRTAKTLVASLDDDPGSVFVVLTARSVNPDLFVIARSRTDDAEAKFLLAGADRVVNPQRIGGNRIAAFADSPDVVDFLDVVMHEGRHEFRLSDIEVHAGSPLVGSTIADTRAEEGGSAILLALRSRGKFVTNPDPNRPLDVGDVLIVVGTADQVEALHQRAHAQ</sequence>
<dbReference type="PROSITE" id="PS51201">
    <property type="entry name" value="RCK_N"/>
    <property type="match status" value="1"/>
</dbReference>
<protein>
    <submittedName>
        <fullName evidence="5">Potassium channel family protein</fullName>
    </submittedName>
</protein>
<feature type="domain" description="RCK C-terminal" evidence="4">
    <location>
        <begin position="261"/>
        <end position="345"/>
    </location>
</feature>
<dbReference type="Pfam" id="PF07885">
    <property type="entry name" value="Ion_trans_2"/>
    <property type="match status" value="1"/>
</dbReference>
<feature type="transmembrane region" description="Helical" evidence="2">
    <location>
        <begin position="25"/>
        <end position="46"/>
    </location>
</feature>
<dbReference type="InterPro" id="IPR013099">
    <property type="entry name" value="K_chnl_dom"/>
</dbReference>
<dbReference type="Pfam" id="PF02254">
    <property type="entry name" value="TrkA_N"/>
    <property type="match status" value="1"/>
</dbReference>
<dbReference type="SUPFAM" id="SSF51735">
    <property type="entry name" value="NAD(P)-binding Rossmann-fold domains"/>
    <property type="match status" value="1"/>
</dbReference>
<evidence type="ECO:0000256" key="1">
    <source>
        <dbReference type="ARBA" id="ARBA00004651"/>
    </source>
</evidence>
<evidence type="ECO:0000256" key="2">
    <source>
        <dbReference type="SAM" id="Phobius"/>
    </source>
</evidence>
<dbReference type="SUPFAM" id="SSF116726">
    <property type="entry name" value="TrkA C-terminal domain-like"/>
    <property type="match status" value="1"/>
</dbReference>
<dbReference type="InterPro" id="IPR036291">
    <property type="entry name" value="NAD(P)-bd_dom_sf"/>
</dbReference>
<keyword evidence="5" id="KW-0813">Transport</keyword>
<keyword evidence="6" id="KW-1185">Reference proteome</keyword>
<name>A0ABW1T2F3_9ACTN</name>
<dbReference type="Pfam" id="PF02080">
    <property type="entry name" value="TrkA_C"/>
    <property type="match status" value="1"/>
</dbReference>
<evidence type="ECO:0000313" key="6">
    <source>
        <dbReference type="Proteomes" id="UP001596138"/>
    </source>
</evidence>
<comment type="caution">
    <text evidence="5">The sequence shown here is derived from an EMBL/GenBank/DDBJ whole genome shotgun (WGS) entry which is preliminary data.</text>
</comment>
<dbReference type="PROSITE" id="PS51202">
    <property type="entry name" value="RCK_C"/>
    <property type="match status" value="1"/>
</dbReference>
<keyword evidence="2" id="KW-0812">Transmembrane</keyword>
<dbReference type="RefSeq" id="WP_386766697.1">
    <property type="nucleotide sequence ID" value="NZ_JBHSTI010000008.1"/>
</dbReference>
<evidence type="ECO:0000259" key="3">
    <source>
        <dbReference type="PROSITE" id="PS51201"/>
    </source>
</evidence>
<dbReference type="InterPro" id="IPR050721">
    <property type="entry name" value="Trk_Ktr_HKT_K-transport"/>
</dbReference>
<dbReference type="InterPro" id="IPR006037">
    <property type="entry name" value="RCK_C"/>
</dbReference>
<feature type="transmembrane region" description="Helical" evidence="2">
    <location>
        <begin position="78"/>
        <end position="103"/>
    </location>
</feature>
<keyword evidence="2" id="KW-0472">Membrane</keyword>
<evidence type="ECO:0000259" key="4">
    <source>
        <dbReference type="PROSITE" id="PS51202"/>
    </source>
</evidence>
<dbReference type="InterPro" id="IPR036721">
    <property type="entry name" value="RCK_C_sf"/>
</dbReference>
<organism evidence="5 6">
    <name type="scientific">Longivirga aurantiaca</name>
    <dbReference type="NCBI Taxonomy" id="1837743"/>
    <lineage>
        <taxon>Bacteria</taxon>
        <taxon>Bacillati</taxon>
        <taxon>Actinomycetota</taxon>
        <taxon>Actinomycetes</taxon>
        <taxon>Sporichthyales</taxon>
        <taxon>Sporichthyaceae</taxon>
        <taxon>Longivirga</taxon>
    </lineage>
</organism>
<keyword evidence="5" id="KW-0406">Ion transport</keyword>
<evidence type="ECO:0000313" key="5">
    <source>
        <dbReference type="EMBL" id="MFC6238460.1"/>
    </source>
</evidence>
<dbReference type="SUPFAM" id="SSF81324">
    <property type="entry name" value="Voltage-gated potassium channels"/>
    <property type="match status" value="1"/>
</dbReference>
<dbReference type="Gene3D" id="3.30.70.1450">
    <property type="entry name" value="Regulator of K+ conductance, C-terminal domain"/>
    <property type="match status" value="1"/>
</dbReference>
<dbReference type="Proteomes" id="UP001596138">
    <property type="component" value="Unassembled WGS sequence"/>
</dbReference>